<dbReference type="InterPro" id="IPR050640">
    <property type="entry name" value="Bact_2-comp_sensor_kinase"/>
</dbReference>
<dbReference type="EMBL" id="FNZR01000003">
    <property type="protein sequence ID" value="SEL09558.1"/>
    <property type="molecule type" value="Genomic_DNA"/>
</dbReference>
<keyword evidence="3" id="KW-0418">Kinase</keyword>
<evidence type="ECO:0000259" key="2">
    <source>
        <dbReference type="Pfam" id="PF06580"/>
    </source>
</evidence>
<keyword evidence="1" id="KW-1133">Transmembrane helix</keyword>
<evidence type="ECO:0000313" key="4">
    <source>
        <dbReference type="Proteomes" id="UP000198916"/>
    </source>
</evidence>
<accession>A0A1H7MF68</accession>
<feature type="transmembrane region" description="Helical" evidence="1">
    <location>
        <begin position="130"/>
        <end position="153"/>
    </location>
</feature>
<keyword evidence="1" id="KW-0812">Transmembrane</keyword>
<dbReference type="GO" id="GO:0016020">
    <property type="term" value="C:membrane"/>
    <property type="evidence" value="ECO:0007669"/>
    <property type="project" value="InterPro"/>
</dbReference>
<dbReference type="STRING" id="332977.SAMN05421740_103482"/>
<keyword evidence="4" id="KW-1185">Reference proteome</keyword>
<evidence type="ECO:0000256" key="1">
    <source>
        <dbReference type="SAM" id="Phobius"/>
    </source>
</evidence>
<dbReference type="Proteomes" id="UP000198916">
    <property type="component" value="Unassembled WGS sequence"/>
</dbReference>
<dbReference type="Pfam" id="PF06580">
    <property type="entry name" value="His_kinase"/>
    <property type="match status" value="1"/>
</dbReference>
<organism evidence="3 4">
    <name type="scientific">Parapedobacter koreensis</name>
    <dbReference type="NCBI Taxonomy" id="332977"/>
    <lineage>
        <taxon>Bacteria</taxon>
        <taxon>Pseudomonadati</taxon>
        <taxon>Bacteroidota</taxon>
        <taxon>Sphingobacteriia</taxon>
        <taxon>Sphingobacteriales</taxon>
        <taxon>Sphingobacteriaceae</taxon>
        <taxon>Parapedobacter</taxon>
    </lineage>
</organism>
<feature type="transmembrane region" description="Helical" evidence="1">
    <location>
        <begin position="55"/>
        <end position="77"/>
    </location>
</feature>
<sequence length="374" mass="42665">MSSMHKRIRIWCKRLKRRHPLPWWGHVCFVAAYVPGYLFFLELDEMAAPDATSKLVIAALQLFFFYTAILLLLPLAFRYRRGPMATAAWMMIYLVLDFLVVAVFLFAISVGSGAIQLYWDEGGDWLYDVINFPAVAVATCYLAGLASVIYQLIAQGLIFYHHRANLTVLVDRKQAAIRALELEWRRLQLDPHLMAGLLSRIRLMAHRDPMYTWKALNKTIAIMQYYCSISPATPVIPLAEEVKQVRNFLAMETLGHPDSYFRLQVADEALPCTIIPMLLLMLVKNQIKHGVLHDRQTPAVLCVSTCHGGNCLHIITLNGINRSPRTEFQDTGIGQKNIRYRLAHYYPGRYIFRSGEDADGRYRVEICIGAGEQT</sequence>
<dbReference type="OrthoDB" id="9792992at2"/>
<keyword evidence="3" id="KW-0808">Transferase</keyword>
<dbReference type="InterPro" id="IPR010559">
    <property type="entry name" value="Sig_transdc_His_kin_internal"/>
</dbReference>
<name>A0A1H7MF68_9SPHI</name>
<dbReference type="PANTHER" id="PTHR34220">
    <property type="entry name" value="SENSOR HISTIDINE KINASE YPDA"/>
    <property type="match status" value="1"/>
</dbReference>
<protein>
    <submittedName>
        <fullName evidence="3">Histidine kinase</fullName>
    </submittedName>
</protein>
<reference evidence="4" key="1">
    <citation type="submission" date="2016-10" db="EMBL/GenBank/DDBJ databases">
        <authorList>
            <person name="Varghese N."/>
            <person name="Submissions S."/>
        </authorList>
    </citation>
    <scope>NUCLEOTIDE SEQUENCE [LARGE SCALE GENOMIC DNA]</scope>
    <source>
        <strain evidence="4">Jip14</strain>
    </source>
</reference>
<gene>
    <name evidence="3" type="ORF">SAMN05421740_103482</name>
</gene>
<feature type="domain" description="Signal transduction histidine kinase internal region" evidence="2">
    <location>
        <begin position="181"/>
        <end position="256"/>
    </location>
</feature>
<dbReference type="AlphaFoldDB" id="A0A1H7MF68"/>
<feature type="transmembrane region" description="Helical" evidence="1">
    <location>
        <begin position="21"/>
        <end position="40"/>
    </location>
</feature>
<keyword evidence="1" id="KW-0472">Membrane</keyword>
<proteinExistence type="predicted"/>
<dbReference type="PANTHER" id="PTHR34220:SF7">
    <property type="entry name" value="SENSOR HISTIDINE KINASE YPDA"/>
    <property type="match status" value="1"/>
</dbReference>
<feature type="transmembrane region" description="Helical" evidence="1">
    <location>
        <begin position="89"/>
        <end position="110"/>
    </location>
</feature>
<evidence type="ECO:0000313" key="3">
    <source>
        <dbReference type="EMBL" id="SEL09558.1"/>
    </source>
</evidence>
<dbReference type="GO" id="GO:0000155">
    <property type="term" value="F:phosphorelay sensor kinase activity"/>
    <property type="evidence" value="ECO:0007669"/>
    <property type="project" value="InterPro"/>
</dbReference>